<feature type="compositionally biased region" description="Polar residues" evidence="1">
    <location>
        <begin position="999"/>
        <end position="1019"/>
    </location>
</feature>
<dbReference type="eggNOG" id="COG3266">
    <property type="taxonomic scope" value="Bacteria"/>
</dbReference>
<accession>M5F6A4</accession>
<dbReference type="InterPro" id="IPR036680">
    <property type="entry name" value="SPOR-like_sf"/>
</dbReference>
<feature type="compositionally biased region" description="Basic and acidic residues" evidence="1">
    <location>
        <begin position="497"/>
        <end position="507"/>
    </location>
</feature>
<organism evidence="3 4">
    <name type="scientific">Mesorhizobium metallidurans STM 2683</name>
    <dbReference type="NCBI Taxonomy" id="1297569"/>
    <lineage>
        <taxon>Bacteria</taxon>
        <taxon>Pseudomonadati</taxon>
        <taxon>Pseudomonadota</taxon>
        <taxon>Alphaproteobacteria</taxon>
        <taxon>Hyphomicrobiales</taxon>
        <taxon>Phyllobacteriaceae</taxon>
        <taxon>Mesorhizobium</taxon>
    </lineage>
</organism>
<gene>
    <name evidence="3" type="ORF">MESS2_560019</name>
</gene>
<feature type="compositionally biased region" description="Low complexity" evidence="1">
    <location>
        <begin position="563"/>
        <end position="574"/>
    </location>
</feature>
<name>M5F6A4_9HYPH</name>
<dbReference type="SUPFAM" id="SSF110997">
    <property type="entry name" value="Sporulation related repeat"/>
    <property type="match status" value="1"/>
</dbReference>
<dbReference type="RefSeq" id="WP_008876303.1">
    <property type="nucleotide sequence ID" value="NZ_CAUM01000124.1"/>
</dbReference>
<keyword evidence="4" id="KW-1185">Reference proteome</keyword>
<feature type="region of interest" description="Disordered" evidence="1">
    <location>
        <begin position="445"/>
        <end position="471"/>
    </location>
</feature>
<feature type="compositionally biased region" description="Low complexity" evidence="1">
    <location>
        <begin position="39"/>
        <end position="53"/>
    </location>
</feature>
<feature type="compositionally biased region" description="Low complexity" evidence="1">
    <location>
        <begin position="542"/>
        <end position="555"/>
    </location>
</feature>
<comment type="caution">
    <text evidence="3">The sequence shown here is derived from an EMBL/GenBank/DDBJ whole genome shotgun (WGS) entry which is preliminary data.</text>
</comment>
<dbReference type="InterPro" id="IPR007730">
    <property type="entry name" value="SPOR-like_dom"/>
</dbReference>
<reference evidence="3 4" key="1">
    <citation type="submission" date="2013-02" db="EMBL/GenBank/DDBJ databases">
        <authorList>
            <person name="Genoscope - CEA"/>
        </authorList>
    </citation>
    <scope>NUCLEOTIDE SEQUENCE [LARGE SCALE GENOMIC DNA]</scope>
    <source>
        <strain evidence="3 4">STM 2683</strain>
    </source>
</reference>
<feature type="compositionally biased region" description="Low complexity" evidence="1">
    <location>
        <begin position="980"/>
        <end position="991"/>
    </location>
</feature>
<dbReference type="Proteomes" id="UP000012062">
    <property type="component" value="Unassembled WGS sequence"/>
</dbReference>
<dbReference type="GO" id="GO:0042834">
    <property type="term" value="F:peptidoglycan binding"/>
    <property type="evidence" value="ECO:0007669"/>
    <property type="project" value="InterPro"/>
</dbReference>
<feature type="region of interest" description="Disordered" evidence="1">
    <location>
        <begin position="917"/>
        <end position="1034"/>
    </location>
</feature>
<feature type="region of interest" description="Disordered" evidence="1">
    <location>
        <begin position="375"/>
        <end position="408"/>
    </location>
</feature>
<sequence length="1134" mass="117714">MADRTHLRAAVNNDIADDDPFAELTRIMGFDPRQPVRPQTPNQPKAAPAAQPADEGDFDIDLEKELMGEFGADDNDGAAEVREPAFAAADPMDDELAASLEQDLLLDDDAADEAARAVAAADIDLGVAEISAPAADVAFNDDFEDAIAGSLEDVSPFEDDLAVDDELADNTFADDQLAASLEEDFLLDDDVTDEPGVAEALVAAKQPDFDDEFNDAVASSLEDELMPDEHDPMEHAAVETSAAPAQTVSDESDEDLAGHFDEAMAEVDMDFDVRTDDLAEVEESEIDEPAFVAAADELSAAAPEDALDDDFDLNFDDALVDEIEEQIAQVASVAPQPTAPAAAAQPAAAPAADGRSLEDELNALLGAMSTRSAPLAAAAPAPREPAMAQQPVAAAEKAAGKPAEPVGELDWDLDEHAPVEPAHPEAAQAADADLDTFLLDELKGQDFGDQDLGGEDVGAENAAGSEDADFDNDDLNAVFARDIGLDHDAAGDGIAADAEKEEPHDSLGWRTTRSTPPEPARSWSRVTPVANSQPAFASQPVASAKPAPTPMAAAPSRQEEPAVADTAYAAPASAEQPSAYDEMPDVETVDVPERVVALADDLDIPELNFDEAEPAAPAYDDLDSDFASLLTEMNAVDVAPAPVRNAAYDDESYNAGFSSGYQRDRVETRTYAARPAEAPANAAYADAAGGFDLDELPGGGKPVSQTPVSQADDFALDELDYDPELDEAMSVPGLAEQDRQPRRRGLLIAAVVGAVAIAGGLGAFALSFGGNGSGDAPVIVKADNAPIKVKPENPGGTVVPNQDNKVYDAVAKGTKPAEPIQEKLVTNTEEPVDVAAKEPPQSRVVDLGDTAEGTQAVGDTQAVGNAVVAAAPAPKSEDRIAQVLQEAEKSGNPDVVVVAPRKVRTMVVKSDGSLVAREDPAPVAPPVAAVEPVDPEPQRVAPSAQADDTEQTGTVPPAGGQATGNQASSDQTETAEPETAKAPAKPAAAPKAEAKPQSAADTQSGATQSTNSQSANTPETVPLAPQRPSDQPVDVVGEVKPDQVASIPATATGGGSWSMQIASQPTVESAQSSYADLQRRYGSVLAGRTANIVKAEIAGKGTFYRVRVPAQSRNDAISLCTSYKAAGGNCFVSR</sequence>
<proteinExistence type="predicted"/>
<dbReference type="EMBL" id="CAUM01000124">
    <property type="protein sequence ID" value="CCV07416.1"/>
    <property type="molecule type" value="Genomic_DNA"/>
</dbReference>
<feature type="region of interest" description="Disordered" evidence="1">
    <location>
        <begin position="27"/>
        <end position="58"/>
    </location>
</feature>
<dbReference type="AlphaFoldDB" id="M5F6A4"/>
<dbReference type="Gene3D" id="3.30.70.1070">
    <property type="entry name" value="Sporulation related repeat"/>
    <property type="match status" value="1"/>
</dbReference>
<evidence type="ECO:0000313" key="3">
    <source>
        <dbReference type="EMBL" id="CCV07416.1"/>
    </source>
</evidence>
<dbReference type="OrthoDB" id="7338235at2"/>
<evidence type="ECO:0000259" key="2">
    <source>
        <dbReference type="Pfam" id="PF05036"/>
    </source>
</evidence>
<evidence type="ECO:0000256" key="1">
    <source>
        <dbReference type="SAM" id="MobiDB-lite"/>
    </source>
</evidence>
<feature type="compositionally biased region" description="Low complexity" evidence="1">
    <location>
        <begin position="375"/>
        <end position="406"/>
    </location>
</feature>
<evidence type="ECO:0000313" key="4">
    <source>
        <dbReference type="Proteomes" id="UP000012062"/>
    </source>
</evidence>
<feature type="compositionally biased region" description="Acidic residues" evidence="1">
    <location>
        <begin position="448"/>
        <end position="458"/>
    </location>
</feature>
<feature type="domain" description="SPOR" evidence="2">
    <location>
        <begin position="1054"/>
        <end position="1133"/>
    </location>
</feature>
<dbReference type="Pfam" id="PF05036">
    <property type="entry name" value="SPOR"/>
    <property type="match status" value="1"/>
</dbReference>
<protein>
    <submittedName>
        <fullName evidence="3">Sporulation domain protein</fullName>
    </submittedName>
</protein>
<feature type="region of interest" description="Disordered" evidence="1">
    <location>
        <begin position="496"/>
        <end position="584"/>
    </location>
</feature>
<dbReference type="STRING" id="1297569.MESS2_560019"/>